<protein>
    <submittedName>
        <fullName evidence="2">C6 finger domain-containingprotein</fullName>
    </submittedName>
</protein>
<feature type="region of interest" description="Disordered" evidence="1">
    <location>
        <begin position="243"/>
        <end position="289"/>
    </location>
</feature>
<accession>A0AB34FUA1</accession>
<dbReference type="Proteomes" id="UP001163105">
    <property type="component" value="Unassembled WGS sequence"/>
</dbReference>
<feature type="compositionally biased region" description="Polar residues" evidence="1">
    <location>
        <begin position="157"/>
        <end position="169"/>
    </location>
</feature>
<evidence type="ECO:0000313" key="2">
    <source>
        <dbReference type="EMBL" id="KAJ6442694.1"/>
    </source>
</evidence>
<feature type="region of interest" description="Disordered" evidence="1">
    <location>
        <begin position="154"/>
        <end position="226"/>
    </location>
</feature>
<organism evidence="2 3">
    <name type="scientific">Purpureocillium lavendulum</name>
    <dbReference type="NCBI Taxonomy" id="1247861"/>
    <lineage>
        <taxon>Eukaryota</taxon>
        <taxon>Fungi</taxon>
        <taxon>Dikarya</taxon>
        <taxon>Ascomycota</taxon>
        <taxon>Pezizomycotina</taxon>
        <taxon>Sordariomycetes</taxon>
        <taxon>Hypocreomycetidae</taxon>
        <taxon>Hypocreales</taxon>
        <taxon>Ophiocordycipitaceae</taxon>
        <taxon>Purpureocillium</taxon>
    </lineage>
</organism>
<comment type="caution">
    <text evidence="2">The sequence shown here is derived from an EMBL/GenBank/DDBJ whole genome shotgun (WGS) entry which is preliminary data.</text>
</comment>
<proteinExistence type="predicted"/>
<feature type="compositionally biased region" description="Low complexity" evidence="1">
    <location>
        <begin position="81"/>
        <end position="92"/>
    </location>
</feature>
<name>A0AB34FUA1_9HYPO</name>
<keyword evidence="3" id="KW-1185">Reference proteome</keyword>
<evidence type="ECO:0000256" key="1">
    <source>
        <dbReference type="SAM" id="MobiDB-lite"/>
    </source>
</evidence>
<feature type="region of interest" description="Disordered" evidence="1">
    <location>
        <begin position="49"/>
        <end position="99"/>
    </location>
</feature>
<feature type="region of interest" description="Disordered" evidence="1">
    <location>
        <begin position="382"/>
        <end position="415"/>
    </location>
</feature>
<feature type="compositionally biased region" description="Low complexity" evidence="1">
    <location>
        <begin position="385"/>
        <end position="403"/>
    </location>
</feature>
<feature type="compositionally biased region" description="Basic and acidic residues" evidence="1">
    <location>
        <begin position="190"/>
        <end position="202"/>
    </location>
</feature>
<dbReference type="AlphaFoldDB" id="A0AB34FUA1"/>
<gene>
    <name evidence="2" type="ORF">O9K51_03869</name>
</gene>
<reference evidence="2" key="1">
    <citation type="submission" date="2023-01" db="EMBL/GenBank/DDBJ databases">
        <title>The growth and conidiation of Purpureocillium lavendulum are regulated by nitrogen source and histone H3K14 acetylation.</title>
        <authorList>
            <person name="Tang P."/>
            <person name="Han J."/>
            <person name="Zhang C."/>
            <person name="Tang P."/>
            <person name="Qi F."/>
            <person name="Zhang K."/>
            <person name="Liang L."/>
        </authorList>
    </citation>
    <scope>NUCLEOTIDE SEQUENCE</scope>
    <source>
        <strain evidence="2">YMF1.00683</strain>
    </source>
</reference>
<sequence>MLEQKQPGNRRAGQQFDEEVSANVRDLIQETELAFEAVGNAVNDAQMISRLPDSLHSSAPSPNVPRTHPRGPSPSATETHQAAPQPKAAEPKLSTKKSGNALRRAMMEGVGGKLLGQRFKRIVADEMLTPARIEELKKKREQAEAEEEAKLQLACDVSNNEQGDKSTTPLEPFYLESLVTQQDAPAVESLPKEVENKGEDVSGRLSPEVLQPEPQRQSTPHQDVSESVAMTGDSLFDNSFTFLAPPSRSPTPGRFGEPKRLSTIPEDSGPSQRQSLHQPMAAARPAPRRDSDDEFIYLTGTDISCANRSFRHGPIACHRPEPTKRDAELEVDDAVDWTAFHMAIMGGAGDLASGLYEDEQNDMADEMAEWFDEFGFDSPGLLIPSSTSSSRSSSQSEASSSPSTIDSDADLPIPVQMEHPSSYHAHSRSAGSMEAAMGPFDSIRFFRSSSLRRWRAMEEPAFYEPSIRRNSAKKQVARPNPVVVGGEDYGDVTETVADMAPMGCNLESDLGDYLRWGSQHVGDPL</sequence>
<evidence type="ECO:0000313" key="3">
    <source>
        <dbReference type="Proteomes" id="UP001163105"/>
    </source>
</evidence>
<dbReference type="EMBL" id="JAQHRD010000003">
    <property type="protein sequence ID" value="KAJ6442694.1"/>
    <property type="molecule type" value="Genomic_DNA"/>
</dbReference>